<feature type="domain" description="Glycoside hydrolase family 19 catalytic" evidence="1">
    <location>
        <begin position="191"/>
        <end position="245"/>
    </location>
</feature>
<sequence length="286" mass="31381">MKEVLKTIQAALKSTGLYSGSIDGIFGWNSYNAAIELSKAKGKNKQTIKEIQQILADQRVYFGAIDGDFGGGSMSGLNSLMPAPKITDALLQAAYKGCAPGFAQYINQHAEAFHIKTKADLLAFLANNIHESQGFKKLRENMNYRAPNLQKTFKKYFSSVAAAQAAINAGQVALCDIVYGGRMGNGKNNGDGFKYRGGGTIHLTGKENYQLCSIGIGLGNALLNDPDMITKPEYAMKSAMWFWRKNLCSRHANYGDFEQVCRIVNGGTNGLDERNILHKKLWNTIF</sequence>
<gene>
    <name evidence="2" type="ORF">J2X86_002421</name>
</gene>
<dbReference type="Pfam" id="PF00182">
    <property type="entry name" value="Glyco_hydro_19"/>
    <property type="match status" value="1"/>
</dbReference>
<dbReference type="InterPro" id="IPR023346">
    <property type="entry name" value="Lysozyme-like_dom_sf"/>
</dbReference>
<organism evidence="2 3">
    <name type="scientific">Acinetobacter lwoffii</name>
    <dbReference type="NCBI Taxonomy" id="28090"/>
    <lineage>
        <taxon>Bacteria</taxon>
        <taxon>Pseudomonadati</taxon>
        <taxon>Pseudomonadota</taxon>
        <taxon>Gammaproteobacteria</taxon>
        <taxon>Moraxellales</taxon>
        <taxon>Moraxellaceae</taxon>
        <taxon>Acinetobacter</taxon>
    </lineage>
</organism>
<dbReference type="InterPro" id="IPR000726">
    <property type="entry name" value="Glyco_hydro_19_cat"/>
</dbReference>
<dbReference type="EMBL" id="JAVDSC010000012">
    <property type="protein sequence ID" value="MDR6630366.1"/>
    <property type="molecule type" value="Genomic_DNA"/>
</dbReference>
<dbReference type="SUPFAM" id="SSF53955">
    <property type="entry name" value="Lysozyme-like"/>
    <property type="match status" value="1"/>
</dbReference>
<evidence type="ECO:0000313" key="2">
    <source>
        <dbReference type="EMBL" id="MDR6630366.1"/>
    </source>
</evidence>
<dbReference type="GO" id="GO:0016998">
    <property type="term" value="P:cell wall macromolecule catabolic process"/>
    <property type="evidence" value="ECO:0007669"/>
    <property type="project" value="InterPro"/>
</dbReference>
<dbReference type="InterPro" id="IPR052354">
    <property type="entry name" value="Cell_Wall_Dynamics_Protein"/>
</dbReference>
<accession>A0AAW8LIS8</accession>
<protein>
    <submittedName>
        <fullName evidence="2">Chitinase</fullName>
    </submittedName>
</protein>
<dbReference type="GO" id="GO:0004568">
    <property type="term" value="F:chitinase activity"/>
    <property type="evidence" value="ECO:0007669"/>
    <property type="project" value="InterPro"/>
</dbReference>
<dbReference type="PANTHER" id="PTHR34408:SF1">
    <property type="entry name" value="GLYCOSYL HYDROLASE FAMILY 19 DOMAIN-CONTAINING PROTEIN HI_1415"/>
    <property type="match status" value="1"/>
</dbReference>
<dbReference type="GO" id="GO:0006032">
    <property type="term" value="P:chitin catabolic process"/>
    <property type="evidence" value="ECO:0007669"/>
    <property type="project" value="InterPro"/>
</dbReference>
<dbReference type="Gene3D" id="1.10.530.10">
    <property type="match status" value="1"/>
</dbReference>
<dbReference type="AlphaFoldDB" id="A0AAW8LIS8"/>
<comment type="caution">
    <text evidence="2">The sequence shown here is derived from an EMBL/GenBank/DDBJ whole genome shotgun (WGS) entry which is preliminary data.</text>
</comment>
<dbReference type="PANTHER" id="PTHR34408">
    <property type="entry name" value="FAMILY PROTEIN, PUTATIVE-RELATED"/>
    <property type="match status" value="1"/>
</dbReference>
<dbReference type="Proteomes" id="UP001262767">
    <property type="component" value="Unassembled WGS sequence"/>
</dbReference>
<name>A0AAW8LIS8_ACILW</name>
<dbReference type="RefSeq" id="WP_310077855.1">
    <property type="nucleotide sequence ID" value="NZ_JAVDSC010000012.1"/>
</dbReference>
<proteinExistence type="predicted"/>
<evidence type="ECO:0000259" key="1">
    <source>
        <dbReference type="Pfam" id="PF00182"/>
    </source>
</evidence>
<evidence type="ECO:0000313" key="3">
    <source>
        <dbReference type="Proteomes" id="UP001262767"/>
    </source>
</evidence>
<reference evidence="2" key="1">
    <citation type="submission" date="2023-07" db="EMBL/GenBank/DDBJ databases">
        <title>Sorghum-associated microbial communities from plants grown in Nebraska, USA.</title>
        <authorList>
            <person name="Schachtman D."/>
        </authorList>
    </citation>
    <scope>NUCLEOTIDE SEQUENCE</scope>
    <source>
        <strain evidence="2">BE44</strain>
    </source>
</reference>